<dbReference type="Proteomes" id="UP001500420">
    <property type="component" value="Unassembled WGS sequence"/>
</dbReference>
<name>A0AAV3T6N9_9EURY</name>
<evidence type="ECO:0000256" key="2">
    <source>
        <dbReference type="SAM" id="MobiDB-lite"/>
    </source>
</evidence>
<feature type="region of interest" description="Disordered" evidence="2">
    <location>
        <begin position="654"/>
        <end position="725"/>
    </location>
</feature>
<dbReference type="Pfam" id="PF00437">
    <property type="entry name" value="T2SSE"/>
    <property type="match status" value="1"/>
</dbReference>
<dbReference type="InterPro" id="IPR027417">
    <property type="entry name" value="P-loop_NTPase"/>
</dbReference>
<comment type="caution">
    <text evidence="4">The sequence shown here is derived from an EMBL/GenBank/DDBJ whole genome shotgun (WGS) entry which is preliminary data.</text>
</comment>
<feature type="compositionally biased region" description="Basic and acidic residues" evidence="2">
    <location>
        <begin position="715"/>
        <end position="725"/>
    </location>
</feature>
<dbReference type="Gene3D" id="3.40.50.300">
    <property type="entry name" value="P-loop containing nucleotide triphosphate hydrolases"/>
    <property type="match status" value="1"/>
</dbReference>
<evidence type="ECO:0000256" key="1">
    <source>
        <dbReference type="ARBA" id="ARBA00006611"/>
    </source>
</evidence>
<evidence type="ECO:0000259" key="3">
    <source>
        <dbReference type="Pfam" id="PF00437"/>
    </source>
</evidence>
<accession>A0AAV3T6N9</accession>
<dbReference type="EMBL" id="BAAADV010000001">
    <property type="protein sequence ID" value="GAA0663099.1"/>
    <property type="molecule type" value="Genomic_DNA"/>
</dbReference>
<feature type="region of interest" description="Disordered" evidence="2">
    <location>
        <begin position="1"/>
        <end position="34"/>
    </location>
</feature>
<protein>
    <recommendedName>
        <fullName evidence="3">Bacterial type II secretion system protein E domain-containing protein</fullName>
    </recommendedName>
</protein>
<dbReference type="RefSeq" id="WP_343772225.1">
    <property type="nucleotide sequence ID" value="NZ_BAAADV010000001.1"/>
</dbReference>
<dbReference type="PANTHER" id="PTHR30486:SF14">
    <property type="entry name" value="FLAGELLA ACCESSORY PROTEIN I"/>
    <property type="match status" value="1"/>
</dbReference>
<organism evidence="4 5">
    <name type="scientific">Natronoarchaeum mannanilyticum</name>
    <dbReference type="NCBI Taxonomy" id="926360"/>
    <lineage>
        <taxon>Archaea</taxon>
        <taxon>Methanobacteriati</taxon>
        <taxon>Methanobacteriota</taxon>
        <taxon>Stenosarchaea group</taxon>
        <taxon>Halobacteria</taxon>
        <taxon>Halobacteriales</taxon>
        <taxon>Natronoarchaeaceae</taxon>
    </lineage>
</organism>
<evidence type="ECO:0000313" key="5">
    <source>
        <dbReference type="Proteomes" id="UP001500420"/>
    </source>
</evidence>
<dbReference type="Gene3D" id="3.30.450.380">
    <property type="match status" value="2"/>
</dbReference>
<comment type="similarity">
    <text evidence="1">Belongs to the GSP E family.</text>
</comment>
<evidence type="ECO:0000313" key="4">
    <source>
        <dbReference type="EMBL" id="GAA0663099.1"/>
    </source>
</evidence>
<gene>
    <name evidence="4" type="ORF">GCM10009020_04610</name>
</gene>
<dbReference type="SUPFAM" id="SSF52540">
    <property type="entry name" value="P-loop containing nucleoside triphosphate hydrolases"/>
    <property type="match status" value="1"/>
</dbReference>
<reference evidence="4 5" key="1">
    <citation type="journal article" date="2019" name="Int. J. Syst. Evol. Microbiol.">
        <title>The Global Catalogue of Microorganisms (GCM) 10K type strain sequencing project: providing services to taxonomists for standard genome sequencing and annotation.</title>
        <authorList>
            <consortium name="The Broad Institute Genomics Platform"/>
            <consortium name="The Broad Institute Genome Sequencing Center for Infectious Disease"/>
            <person name="Wu L."/>
            <person name="Ma J."/>
        </authorList>
    </citation>
    <scope>NUCLEOTIDE SEQUENCE [LARGE SCALE GENOMIC DNA]</scope>
    <source>
        <strain evidence="4 5">JCM 16328</strain>
    </source>
</reference>
<feature type="domain" description="Bacterial type II secretion system protein E" evidence="3">
    <location>
        <begin position="426"/>
        <end position="596"/>
    </location>
</feature>
<keyword evidence="5" id="KW-1185">Reference proteome</keyword>
<proteinExistence type="inferred from homology"/>
<dbReference type="PANTHER" id="PTHR30486">
    <property type="entry name" value="TWITCHING MOTILITY PROTEIN PILT"/>
    <property type="match status" value="1"/>
</dbReference>
<dbReference type="InterPro" id="IPR050921">
    <property type="entry name" value="T4SS_GSP_E_ATPase"/>
</dbReference>
<feature type="compositionally biased region" description="Basic and acidic residues" evidence="2">
    <location>
        <begin position="11"/>
        <end position="22"/>
    </location>
</feature>
<dbReference type="GO" id="GO:0016887">
    <property type="term" value="F:ATP hydrolysis activity"/>
    <property type="evidence" value="ECO:0007669"/>
    <property type="project" value="InterPro"/>
</dbReference>
<sequence length="795" mass="88909">MTDGPSLDVPTDPRESIAHDADAVPPPLPPDDPEAWYAPDVREQYELYPGVVATIYDRGETFEYEVREPPLSDADAEALAAVKDHFSDANLARPLTREGTVERMDEGFDPKYEEVLNRLLSCSAAARRRVTYRAFRDLRCLGELTPLALDDRIEVADTAEDRLVVHTENYAPAETAFPADPEYIDRFVSERLGTHTVRFRGFEVPVVIYREHLLGRDAFTTKYAVQEPDLLPGDEELIEECKERIWEANVDGLVDDREAFVRDRARTFLSRQLTARRTRAWADATRFRVKNALAQYDLAVPPVDGRYSADRLSDLVYYVLRDYVGEGKLTIPIRDRHLEDIEANRVGERIKVVPRGSVGHDARMPTNLTFEDETSFVNVVTQLAAADGTELNASNPSAKVNLAPEGVPDDVTIRCAVALGVISEDGPHISIRKQSSEAMTPVDLLERGSISAELVALLWMLYEHHGVVLFSGPTGVGKTTLMNAHMPFIPFRDRPISIDEGSREVRLPHETGVSLTTREHESEYKQVTMDDLMTECNYLNPDVEVIAEINTPASFETFAESLNTGHGIIGTTHAEDVEKLVNRVVEQGMAPYLLRELDLVVFPRHVDGERYVGEVVEFLGAEEYEHVEENCGVVSKQGTDVYWNRVGGTDETGRFTFGYAHPELETTPDDPGREWPGRGRASPLDETATGGDGPSDQSGGVARRGSRAAPDASTDPERADGEDRECDMRVFHRLAEHTDRPVEAVEAEFHRKHRYVRYLRRDGVDDFRALFEFLADLRTNEAATVERASAGGVDE</sequence>
<dbReference type="AlphaFoldDB" id="A0AAV3T6N9"/>
<dbReference type="InterPro" id="IPR001482">
    <property type="entry name" value="T2SS/T4SS_dom"/>
</dbReference>